<dbReference type="GO" id="GO:0004519">
    <property type="term" value="F:endonuclease activity"/>
    <property type="evidence" value="ECO:0007669"/>
    <property type="project" value="UniProtKB-KW"/>
</dbReference>
<feature type="compositionally biased region" description="Basic and acidic residues" evidence="7">
    <location>
        <begin position="189"/>
        <end position="205"/>
    </location>
</feature>
<keyword evidence="10" id="KW-1185">Reference proteome</keyword>
<evidence type="ECO:0000256" key="6">
    <source>
        <dbReference type="ARBA" id="ARBA00022918"/>
    </source>
</evidence>
<gene>
    <name evidence="9" type="ORF">LIER_21250</name>
</gene>
<dbReference type="InterPro" id="IPR041373">
    <property type="entry name" value="RT_RNaseH"/>
</dbReference>
<dbReference type="EMBL" id="BAABME010005561">
    <property type="protein sequence ID" value="GAA0165985.1"/>
    <property type="molecule type" value="Genomic_DNA"/>
</dbReference>
<proteinExistence type="predicted"/>
<dbReference type="PANTHER" id="PTHR48475:SF2">
    <property type="entry name" value="RIBONUCLEASE H"/>
    <property type="match status" value="1"/>
</dbReference>
<feature type="region of interest" description="Disordered" evidence="7">
    <location>
        <begin position="183"/>
        <end position="235"/>
    </location>
</feature>
<dbReference type="Pfam" id="PF17917">
    <property type="entry name" value="RT_RNaseH"/>
    <property type="match status" value="1"/>
</dbReference>
<evidence type="ECO:0000256" key="7">
    <source>
        <dbReference type="SAM" id="MobiDB-lite"/>
    </source>
</evidence>
<comment type="caution">
    <text evidence="9">The sequence shown here is derived from an EMBL/GenBank/DDBJ whole genome shotgun (WGS) entry which is preliminary data.</text>
</comment>
<dbReference type="InterPro" id="IPR043502">
    <property type="entry name" value="DNA/RNA_pol_sf"/>
</dbReference>
<keyword evidence="4" id="KW-0255">Endonuclease</keyword>
<dbReference type="AlphaFoldDB" id="A0AAV3QPN2"/>
<evidence type="ECO:0000256" key="4">
    <source>
        <dbReference type="ARBA" id="ARBA00022759"/>
    </source>
</evidence>
<evidence type="ECO:0000256" key="5">
    <source>
        <dbReference type="ARBA" id="ARBA00022801"/>
    </source>
</evidence>
<keyword evidence="3" id="KW-0540">Nuclease</keyword>
<feature type="domain" description="Reverse transcriptase RNase H-like" evidence="8">
    <location>
        <begin position="43"/>
        <end position="123"/>
    </location>
</feature>
<keyword evidence="5" id="KW-0378">Hydrolase</keyword>
<dbReference type="GO" id="GO:0016787">
    <property type="term" value="F:hydrolase activity"/>
    <property type="evidence" value="ECO:0007669"/>
    <property type="project" value="UniProtKB-KW"/>
</dbReference>
<dbReference type="Proteomes" id="UP001454036">
    <property type="component" value="Unassembled WGS sequence"/>
</dbReference>
<evidence type="ECO:0000313" key="10">
    <source>
        <dbReference type="Proteomes" id="UP001454036"/>
    </source>
</evidence>
<evidence type="ECO:0000256" key="1">
    <source>
        <dbReference type="ARBA" id="ARBA00022679"/>
    </source>
</evidence>
<evidence type="ECO:0000256" key="3">
    <source>
        <dbReference type="ARBA" id="ARBA00022722"/>
    </source>
</evidence>
<evidence type="ECO:0000259" key="8">
    <source>
        <dbReference type="Pfam" id="PF17917"/>
    </source>
</evidence>
<dbReference type="PANTHER" id="PTHR48475">
    <property type="entry name" value="RIBONUCLEASE H"/>
    <property type="match status" value="1"/>
</dbReference>
<keyword evidence="1" id="KW-0808">Transferase</keyword>
<evidence type="ECO:0000256" key="2">
    <source>
        <dbReference type="ARBA" id="ARBA00022695"/>
    </source>
</evidence>
<dbReference type="GO" id="GO:0003964">
    <property type="term" value="F:RNA-directed DNA polymerase activity"/>
    <property type="evidence" value="ECO:0007669"/>
    <property type="project" value="UniProtKB-KW"/>
</dbReference>
<reference evidence="9 10" key="1">
    <citation type="submission" date="2024-01" db="EMBL/GenBank/DDBJ databases">
        <title>The complete chloroplast genome sequence of Lithospermum erythrorhizon: insights into the phylogenetic relationship among Boraginaceae species and the maternal lineages of purple gromwells.</title>
        <authorList>
            <person name="Okada T."/>
            <person name="Watanabe K."/>
        </authorList>
    </citation>
    <scope>NUCLEOTIDE SEQUENCE [LARGE SCALE GENOMIC DNA]</scope>
</reference>
<sequence>MQSPRTQKKAQRLTGMITSLTWFISRPRDQSLPFFKAIKREKEEEEKVKRPVYYVNRLMRRAEKRYLLTEKLVYAFIVVAQKLNPYFEAYPVEVVTDQPRQQILENPSRFERIVEWAIELSEFDLRYKPRMRIKGQALADFMVECTHELEDKGPELTNLVEAPKKRVWLLYVDGVSNRGGLGVGQWPSRSDEPSDLQGREKEALRGKGLLGTRAPNSTLVLPDDPERGCWERGSKRKTTHPTARVSYFDEYKRKVATYYNKRVRARQFLVGDLVLRARQASAHGKPGKLESFWEGLYTVRRVVGPVTYELEILEGRQVPRSWNGCHLRKYYM</sequence>
<keyword evidence="2" id="KW-0548">Nucleotidyltransferase</keyword>
<feature type="compositionally biased region" description="Basic and acidic residues" evidence="7">
    <location>
        <begin position="224"/>
        <end position="233"/>
    </location>
</feature>
<dbReference type="SUPFAM" id="SSF56672">
    <property type="entry name" value="DNA/RNA polymerases"/>
    <property type="match status" value="1"/>
</dbReference>
<name>A0AAV3QPN2_LITER</name>
<organism evidence="9 10">
    <name type="scientific">Lithospermum erythrorhizon</name>
    <name type="common">Purple gromwell</name>
    <name type="synonym">Lithospermum officinale var. erythrorhizon</name>
    <dbReference type="NCBI Taxonomy" id="34254"/>
    <lineage>
        <taxon>Eukaryota</taxon>
        <taxon>Viridiplantae</taxon>
        <taxon>Streptophyta</taxon>
        <taxon>Embryophyta</taxon>
        <taxon>Tracheophyta</taxon>
        <taxon>Spermatophyta</taxon>
        <taxon>Magnoliopsida</taxon>
        <taxon>eudicotyledons</taxon>
        <taxon>Gunneridae</taxon>
        <taxon>Pentapetalae</taxon>
        <taxon>asterids</taxon>
        <taxon>lamiids</taxon>
        <taxon>Boraginales</taxon>
        <taxon>Boraginaceae</taxon>
        <taxon>Boraginoideae</taxon>
        <taxon>Lithospermeae</taxon>
        <taxon>Lithospermum</taxon>
    </lineage>
</organism>
<evidence type="ECO:0000313" key="9">
    <source>
        <dbReference type="EMBL" id="GAA0165985.1"/>
    </source>
</evidence>
<accession>A0AAV3QPN2</accession>
<protein>
    <recommendedName>
        <fullName evidence="8">Reverse transcriptase RNase H-like domain-containing protein</fullName>
    </recommendedName>
</protein>
<keyword evidence="6" id="KW-0695">RNA-directed DNA polymerase</keyword>